<evidence type="ECO:0000256" key="1">
    <source>
        <dbReference type="SAM" id="MobiDB-lite"/>
    </source>
</evidence>
<feature type="region of interest" description="Disordered" evidence="1">
    <location>
        <begin position="41"/>
        <end position="63"/>
    </location>
</feature>
<accession>D7LJN7</accession>
<evidence type="ECO:0000313" key="2">
    <source>
        <dbReference type="EMBL" id="EFH55906.1"/>
    </source>
</evidence>
<keyword evidence="3" id="KW-1185">Reference proteome</keyword>
<dbReference type="EMBL" id="GL348716">
    <property type="protein sequence ID" value="EFH55906.1"/>
    <property type="molecule type" value="Genomic_DNA"/>
</dbReference>
<feature type="compositionally biased region" description="Basic and acidic residues" evidence="1">
    <location>
        <begin position="44"/>
        <end position="63"/>
    </location>
</feature>
<reference evidence="3" key="1">
    <citation type="journal article" date="2011" name="Nat. Genet.">
        <title>The Arabidopsis lyrata genome sequence and the basis of rapid genome size change.</title>
        <authorList>
            <person name="Hu T.T."/>
            <person name="Pattyn P."/>
            <person name="Bakker E.G."/>
            <person name="Cao J."/>
            <person name="Cheng J.-F."/>
            <person name="Clark R.M."/>
            <person name="Fahlgren N."/>
            <person name="Fawcett J.A."/>
            <person name="Grimwood J."/>
            <person name="Gundlach H."/>
            <person name="Haberer G."/>
            <person name="Hollister J.D."/>
            <person name="Ossowski S."/>
            <person name="Ottilar R.P."/>
            <person name="Salamov A.A."/>
            <person name="Schneeberger K."/>
            <person name="Spannagl M."/>
            <person name="Wang X."/>
            <person name="Yang L."/>
            <person name="Nasrallah M.E."/>
            <person name="Bergelson J."/>
            <person name="Carrington J.C."/>
            <person name="Gaut B.S."/>
            <person name="Schmutz J."/>
            <person name="Mayer K.F.X."/>
            <person name="Van de Peer Y."/>
            <person name="Grigoriev I.V."/>
            <person name="Nordborg M."/>
            <person name="Weigel D."/>
            <person name="Guo Y.-L."/>
        </authorList>
    </citation>
    <scope>NUCLEOTIDE SEQUENCE [LARGE SCALE GENOMIC DNA]</scope>
    <source>
        <strain evidence="3">cv. MN47</strain>
    </source>
</reference>
<dbReference type="Gramene" id="scaffold_402340.1">
    <property type="protein sequence ID" value="scaffold_402340.1"/>
    <property type="gene ID" value="scaffold_402340.1"/>
</dbReference>
<name>D7LJN7_ARALL</name>
<gene>
    <name evidence="2" type="ORF">ARALYDRAFT_902839</name>
</gene>
<dbReference type="HOGENOM" id="CLU_2888800_0_0_1"/>
<proteinExistence type="predicted"/>
<organism evidence="3">
    <name type="scientific">Arabidopsis lyrata subsp. lyrata</name>
    <name type="common">Lyre-leaved rock-cress</name>
    <dbReference type="NCBI Taxonomy" id="81972"/>
    <lineage>
        <taxon>Eukaryota</taxon>
        <taxon>Viridiplantae</taxon>
        <taxon>Streptophyta</taxon>
        <taxon>Embryophyta</taxon>
        <taxon>Tracheophyta</taxon>
        <taxon>Spermatophyta</taxon>
        <taxon>Magnoliopsida</taxon>
        <taxon>eudicotyledons</taxon>
        <taxon>Gunneridae</taxon>
        <taxon>Pentapetalae</taxon>
        <taxon>rosids</taxon>
        <taxon>malvids</taxon>
        <taxon>Brassicales</taxon>
        <taxon>Brassicaceae</taxon>
        <taxon>Camelineae</taxon>
        <taxon>Arabidopsis</taxon>
    </lineage>
</organism>
<dbReference type="Proteomes" id="UP000008694">
    <property type="component" value="Unassembled WGS sequence"/>
</dbReference>
<evidence type="ECO:0000313" key="3">
    <source>
        <dbReference type="Proteomes" id="UP000008694"/>
    </source>
</evidence>
<dbReference type="AlphaFoldDB" id="D7LJN7"/>
<protein>
    <submittedName>
        <fullName evidence="2">Predicted protein</fullName>
    </submittedName>
</protein>
<sequence>MQPCISLVRGWPCSEESRQRSSQRQIKTTVAAAINKAKRRQVRQKVDDGGVAGERKMCRRETE</sequence>